<sequence>MSCTIITFVLLITFALAHSSAKIELNNDKQVYLRLYSKYAQLFHPTVSKLDLSEGALKDNIHLEFFFNNDEYAYINEETLTILYTNVTHRSIIFHESPNFEKVGSRFIYRHDLADPEGVEIELVNVEDRLFREVRRPERTFYLTSFDNIQYLSKKSILPYYEISFICDNSARRGSDLPLPLLSYVDESFSWKPRYVIEAYPSESREEAFMYSYADIRNNGNHAITVAGAEFVADNVKLIRETDESRAGSENATEIIIDEDFTGAYVYHAAFKAPFSLRPRSIKSVQFLNPSVTIESHRFDSNEFQPVNVTGYLLYAYNITAHDQIIPSGDVSFYSEGRFLGQARLPDIEADDNHFVTFGYDSDFPYTRTVSSSQANTSNTTIDDYHVEYTFHRTASDVGTVVHYVEVLQSLGEFELRTNNTKDACEDQLIYVEDLILHQFFRIPRSTNHCTVRFDLLVQKKQ</sequence>
<dbReference type="AlphaFoldDB" id="A0A814HEZ3"/>
<gene>
    <name evidence="2" type="ORF">XAT740_LOCUS13615</name>
</gene>
<evidence type="ECO:0000313" key="3">
    <source>
        <dbReference type="Proteomes" id="UP000663828"/>
    </source>
</evidence>
<evidence type="ECO:0000256" key="1">
    <source>
        <dbReference type="SAM" id="SignalP"/>
    </source>
</evidence>
<organism evidence="2 3">
    <name type="scientific">Adineta ricciae</name>
    <name type="common">Rotifer</name>
    <dbReference type="NCBI Taxonomy" id="249248"/>
    <lineage>
        <taxon>Eukaryota</taxon>
        <taxon>Metazoa</taxon>
        <taxon>Spiralia</taxon>
        <taxon>Gnathifera</taxon>
        <taxon>Rotifera</taxon>
        <taxon>Eurotatoria</taxon>
        <taxon>Bdelloidea</taxon>
        <taxon>Adinetida</taxon>
        <taxon>Adinetidae</taxon>
        <taxon>Adineta</taxon>
    </lineage>
</organism>
<dbReference type="EMBL" id="CAJNOR010000794">
    <property type="protein sequence ID" value="CAF1008957.1"/>
    <property type="molecule type" value="Genomic_DNA"/>
</dbReference>
<dbReference type="PANTHER" id="PTHR38075:SF1">
    <property type="entry name" value="DUF4139 DOMAIN-CONTAINING PROTEIN"/>
    <property type="match status" value="1"/>
</dbReference>
<protein>
    <submittedName>
        <fullName evidence="2">Uncharacterized protein</fullName>
    </submittedName>
</protein>
<name>A0A814HEZ3_ADIRI</name>
<keyword evidence="1" id="KW-0732">Signal</keyword>
<feature type="signal peptide" evidence="1">
    <location>
        <begin position="1"/>
        <end position="17"/>
    </location>
</feature>
<accession>A0A814HEZ3</accession>
<feature type="chain" id="PRO_5032568978" evidence="1">
    <location>
        <begin position="18"/>
        <end position="462"/>
    </location>
</feature>
<evidence type="ECO:0000313" key="2">
    <source>
        <dbReference type="EMBL" id="CAF1008957.1"/>
    </source>
</evidence>
<comment type="caution">
    <text evidence="2">The sequence shown here is derived from an EMBL/GenBank/DDBJ whole genome shotgun (WGS) entry which is preliminary data.</text>
</comment>
<proteinExistence type="predicted"/>
<dbReference type="Proteomes" id="UP000663828">
    <property type="component" value="Unassembled WGS sequence"/>
</dbReference>
<keyword evidence="3" id="KW-1185">Reference proteome</keyword>
<dbReference type="PANTHER" id="PTHR38075">
    <property type="entry name" value="DUF4139 DOMAIN-CONTAINING PROTEIN"/>
    <property type="match status" value="1"/>
</dbReference>
<reference evidence="2" key="1">
    <citation type="submission" date="2021-02" db="EMBL/GenBank/DDBJ databases">
        <authorList>
            <person name="Nowell W R."/>
        </authorList>
    </citation>
    <scope>NUCLEOTIDE SEQUENCE</scope>
</reference>